<keyword evidence="4" id="KW-1185">Reference proteome</keyword>
<dbReference type="STRING" id="1529.SAMN04487885_12941"/>
<name>A0A1I2PND7_9CLOT</name>
<dbReference type="InterPro" id="IPR004013">
    <property type="entry name" value="PHP_dom"/>
</dbReference>
<evidence type="ECO:0000313" key="3">
    <source>
        <dbReference type="EMBL" id="SFG15537.1"/>
    </source>
</evidence>
<dbReference type="InterPro" id="IPR003141">
    <property type="entry name" value="Pol/His_phosphatase_N"/>
</dbReference>
<feature type="domain" description="Polymerase/histidinol phosphatase N-terminal" evidence="1">
    <location>
        <begin position="5"/>
        <end position="70"/>
    </location>
</feature>
<dbReference type="EMBL" id="FOOE01000029">
    <property type="protein sequence ID" value="SFG15537.1"/>
    <property type="molecule type" value="Genomic_DNA"/>
</dbReference>
<accession>A0A1I2PND7</accession>
<dbReference type="Proteomes" id="UP000246114">
    <property type="component" value="Unassembled WGS sequence"/>
</dbReference>
<dbReference type="EMBL" id="QAMZ01000056">
    <property type="protein sequence ID" value="PWL51420.1"/>
    <property type="molecule type" value="Genomic_DNA"/>
</dbReference>
<sequence>MFKKGDFHIHSIYSDGSMTPSKIVRMAKFYGVDIMSISDHNIVSGIDEAIKEGECIGVEVIPAVEISARYKNTKVHVLGYFKDDSYKNDMFNEILMEAKRGHIEKIRYMFGNTIDFYEYSHKLYIETAVRILKFFGATVVLAHPVLLPREEFEIIKTMGFDGIEAKYAKNTIDDTRYFIHAAKSNNMIYTAGSDFHRINDVSRNHGNIGEVYLNEEEIDDFLTRSGLISRIKKL</sequence>
<proteinExistence type="predicted"/>
<evidence type="ECO:0000313" key="5">
    <source>
        <dbReference type="Proteomes" id="UP000246114"/>
    </source>
</evidence>
<dbReference type="Pfam" id="PF02811">
    <property type="entry name" value="PHP"/>
    <property type="match status" value="1"/>
</dbReference>
<gene>
    <name evidence="2" type="ORF">DBY38_14375</name>
    <name evidence="3" type="ORF">SAMN04487885_12941</name>
</gene>
<dbReference type="SUPFAM" id="SSF89550">
    <property type="entry name" value="PHP domain-like"/>
    <property type="match status" value="1"/>
</dbReference>
<dbReference type="PANTHER" id="PTHR42924">
    <property type="entry name" value="EXONUCLEASE"/>
    <property type="match status" value="1"/>
</dbReference>
<dbReference type="GO" id="GO:0035312">
    <property type="term" value="F:5'-3' DNA exonuclease activity"/>
    <property type="evidence" value="ECO:0007669"/>
    <property type="project" value="TreeGrafter"/>
</dbReference>
<dbReference type="AlphaFoldDB" id="A0A1I2PND7"/>
<dbReference type="Gene3D" id="3.20.20.140">
    <property type="entry name" value="Metal-dependent hydrolases"/>
    <property type="match status" value="1"/>
</dbReference>
<dbReference type="GO" id="GO:0004534">
    <property type="term" value="F:5'-3' RNA exonuclease activity"/>
    <property type="evidence" value="ECO:0007669"/>
    <property type="project" value="TreeGrafter"/>
</dbReference>
<dbReference type="GeneID" id="90546040"/>
<dbReference type="InterPro" id="IPR052018">
    <property type="entry name" value="PHP_domain"/>
</dbReference>
<dbReference type="CDD" id="cd07438">
    <property type="entry name" value="PHP_HisPPase_AMP"/>
    <property type="match status" value="1"/>
</dbReference>
<dbReference type="RefSeq" id="WP_074846381.1">
    <property type="nucleotide sequence ID" value="NZ_BAAACD010000002.1"/>
</dbReference>
<reference evidence="2 5" key="2">
    <citation type="submission" date="2018-03" db="EMBL/GenBank/DDBJ databases">
        <title>The uncultured portion of the human microbiome is neutrally assembled.</title>
        <authorList>
            <person name="Jeraldo P."/>
            <person name="Boardman L."/>
            <person name="White B.A."/>
            <person name="Nelson H."/>
            <person name="Goldenfeld N."/>
            <person name="Chia N."/>
        </authorList>
    </citation>
    <scope>NUCLEOTIDE SEQUENCE [LARGE SCALE GENOMIC DNA]</scope>
    <source>
        <strain evidence="2">CIM:MAG 903</strain>
    </source>
</reference>
<dbReference type="Proteomes" id="UP000182135">
    <property type="component" value="Unassembled WGS sequence"/>
</dbReference>
<dbReference type="InterPro" id="IPR016195">
    <property type="entry name" value="Pol/histidinol_Pase-like"/>
</dbReference>
<organism evidence="3 4">
    <name type="scientific">Clostridium cadaveris</name>
    <dbReference type="NCBI Taxonomy" id="1529"/>
    <lineage>
        <taxon>Bacteria</taxon>
        <taxon>Bacillati</taxon>
        <taxon>Bacillota</taxon>
        <taxon>Clostridia</taxon>
        <taxon>Eubacteriales</taxon>
        <taxon>Clostridiaceae</taxon>
        <taxon>Clostridium</taxon>
    </lineage>
</organism>
<dbReference type="PANTHER" id="PTHR42924:SF3">
    <property type="entry name" value="POLYMERASE_HISTIDINOL PHOSPHATASE N-TERMINAL DOMAIN-CONTAINING PROTEIN"/>
    <property type="match status" value="1"/>
</dbReference>
<dbReference type="SMART" id="SM00481">
    <property type="entry name" value="POLIIIAc"/>
    <property type="match status" value="1"/>
</dbReference>
<evidence type="ECO:0000313" key="4">
    <source>
        <dbReference type="Proteomes" id="UP000182135"/>
    </source>
</evidence>
<evidence type="ECO:0000313" key="2">
    <source>
        <dbReference type="EMBL" id="PWL51420.1"/>
    </source>
</evidence>
<dbReference type="OrthoDB" id="9791620at2"/>
<reference evidence="3 4" key="1">
    <citation type="submission" date="2016-10" db="EMBL/GenBank/DDBJ databases">
        <authorList>
            <person name="de Groot N.N."/>
        </authorList>
    </citation>
    <scope>NUCLEOTIDE SEQUENCE [LARGE SCALE GENOMIC DNA]</scope>
    <source>
        <strain evidence="3 4">NLAE-zl-G419</strain>
    </source>
</reference>
<protein>
    <submittedName>
        <fullName evidence="2">PHP domain-containing protein</fullName>
    </submittedName>
</protein>
<evidence type="ECO:0000259" key="1">
    <source>
        <dbReference type="SMART" id="SM00481"/>
    </source>
</evidence>
<dbReference type="eggNOG" id="COG0613">
    <property type="taxonomic scope" value="Bacteria"/>
</dbReference>